<organism evidence="1 2">
    <name type="scientific">Acetobacter ascendens</name>
    <dbReference type="NCBI Taxonomy" id="481146"/>
    <lineage>
        <taxon>Bacteria</taxon>
        <taxon>Pseudomonadati</taxon>
        <taxon>Pseudomonadota</taxon>
        <taxon>Alphaproteobacteria</taxon>
        <taxon>Acetobacterales</taxon>
        <taxon>Acetobacteraceae</taxon>
        <taxon>Acetobacter</taxon>
    </lineage>
</organism>
<accession>A0A1D8QVL0</accession>
<protein>
    <submittedName>
        <fullName evidence="1">Uncharacterized protein</fullName>
    </submittedName>
</protein>
<name>A0A1D8QVL0_9PROT</name>
<dbReference type="KEGG" id="aasc:A4S02_05855"/>
<dbReference type="EMBL" id="CP015164">
    <property type="protein sequence ID" value="AOW46372.1"/>
    <property type="molecule type" value="Genomic_DNA"/>
</dbReference>
<sequence length="73" mass="8916">MILPLQMQEQRGEKLWRTLPKMRLMTLYYLRPMLTVKLLKIGYIALLKLLHSTQLKLFLGKPYFYRLNMQKFL</sequence>
<proteinExistence type="predicted"/>
<gene>
    <name evidence="1" type="ORF">A4S02_05855</name>
</gene>
<reference evidence="2" key="1">
    <citation type="submission" date="2016-04" db="EMBL/GenBank/DDBJ databases">
        <authorList>
            <person name="Jeon C.O."/>
            <person name="Cho G.Y."/>
            <person name="Jeong H.I."/>
            <person name="Kim K.H."/>
        </authorList>
    </citation>
    <scope>NUCLEOTIDE SEQUENCE [LARGE SCALE GENOMIC DNA]</scope>
    <source>
        <strain evidence="2">LMG 1590</strain>
    </source>
</reference>
<evidence type="ECO:0000313" key="1">
    <source>
        <dbReference type="EMBL" id="AOW46372.1"/>
    </source>
</evidence>
<keyword evidence="2" id="KW-1185">Reference proteome</keyword>
<evidence type="ECO:0000313" key="2">
    <source>
        <dbReference type="Proteomes" id="UP000175973"/>
    </source>
</evidence>
<dbReference type="AlphaFoldDB" id="A0A1D8QVL0"/>
<dbReference type="Proteomes" id="UP000175973">
    <property type="component" value="Chromosome"/>
</dbReference>